<feature type="compositionally biased region" description="Polar residues" evidence="2">
    <location>
        <begin position="1257"/>
        <end position="1271"/>
    </location>
</feature>
<accession>A0A6V8HAE7</accession>
<gene>
    <name evidence="3" type="ORF">TCE0_022r06711</name>
</gene>
<feature type="region of interest" description="Disordered" evidence="2">
    <location>
        <begin position="881"/>
        <end position="900"/>
    </location>
</feature>
<feature type="compositionally biased region" description="Pro residues" evidence="2">
    <location>
        <begin position="1233"/>
        <end position="1243"/>
    </location>
</feature>
<feature type="compositionally biased region" description="Basic and acidic residues" evidence="2">
    <location>
        <begin position="1005"/>
        <end position="1016"/>
    </location>
</feature>
<proteinExistence type="predicted"/>
<evidence type="ECO:0000256" key="2">
    <source>
        <dbReference type="SAM" id="MobiDB-lite"/>
    </source>
</evidence>
<evidence type="ECO:0000313" key="4">
    <source>
        <dbReference type="Proteomes" id="UP000053095"/>
    </source>
</evidence>
<evidence type="ECO:0000313" key="3">
    <source>
        <dbReference type="EMBL" id="GAM37094.1"/>
    </source>
</evidence>
<feature type="coiled-coil region" evidence="1">
    <location>
        <begin position="1332"/>
        <end position="1359"/>
    </location>
</feature>
<protein>
    <submittedName>
        <fullName evidence="3">Uncharacterized protein</fullName>
    </submittedName>
</protein>
<keyword evidence="4" id="KW-1185">Reference proteome</keyword>
<feature type="compositionally biased region" description="Polar residues" evidence="2">
    <location>
        <begin position="1031"/>
        <end position="1043"/>
    </location>
</feature>
<feature type="compositionally biased region" description="Basic and acidic residues" evidence="2">
    <location>
        <begin position="1048"/>
        <end position="1060"/>
    </location>
</feature>
<feature type="compositionally biased region" description="Polar residues" evidence="2">
    <location>
        <begin position="851"/>
        <end position="860"/>
    </location>
</feature>
<name>A0A6V8HAE7_TALPI</name>
<comment type="caution">
    <text evidence="3">The sequence shown here is derived from an EMBL/GenBank/DDBJ whole genome shotgun (WGS) entry which is preliminary data.</text>
</comment>
<feature type="coiled-coil region" evidence="1">
    <location>
        <begin position="650"/>
        <end position="695"/>
    </location>
</feature>
<feature type="compositionally biased region" description="Low complexity" evidence="2">
    <location>
        <begin position="1218"/>
        <end position="1232"/>
    </location>
</feature>
<organism evidence="3 4">
    <name type="scientific">Talaromyces pinophilus</name>
    <name type="common">Penicillium pinophilum</name>
    <dbReference type="NCBI Taxonomy" id="128442"/>
    <lineage>
        <taxon>Eukaryota</taxon>
        <taxon>Fungi</taxon>
        <taxon>Dikarya</taxon>
        <taxon>Ascomycota</taxon>
        <taxon>Pezizomycotina</taxon>
        <taxon>Eurotiomycetes</taxon>
        <taxon>Eurotiomycetidae</taxon>
        <taxon>Eurotiales</taxon>
        <taxon>Trichocomaceae</taxon>
        <taxon>Talaromyces</taxon>
        <taxon>Talaromyces sect. Talaromyces</taxon>
    </lineage>
</organism>
<feature type="coiled-coil region" evidence="1">
    <location>
        <begin position="1444"/>
        <end position="1471"/>
    </location>
</feature>
<sequence>MELYSTHGAVPSVFSPFQEIQSTPTFSTTSLNMQNTMAAPSGQNVGVCCHCGKGLPYETYHICCLFCDLNICADCHRTHPAAHQPYFKYLLDRKTPRGARPSPAYCTKCKHPSHSNLSCNDCQFNICVNCVATSRDLLANHAHGKLTMTRAPDDFGLAMYSLQCDSCNVGATLSHCGRCLGGIKKGQNFWTCVTCIVDYNAQIRFCGDCQAPGLREHDPTHRFASFLYRVDITKDPKYNTVKCLDCKSHVPFSGRELARHPHSRFQLVMGEAERDRRYFQSYRTCARKPVRDLATISAEAHDILCGCCNHKIAFNAKVFMCPTCTMITCETCAESGGARSHPHIMFPVFLERTIPFALLGQAVAKPNATVKHCAKCDTTVNPESDSYIQCNHCKEWVICLLCTKRTNMPVRHACAEAVEMTFFDPLKQANNMVIAKIMMAQKAKAGKFESYLTYTGTDCTAAAALKQQSALQPSFSVRRKNPSIRSGSSISSISPVMPMAQTAELPQLSATPQPNSQLAMNQQLAQLSALGATGLPMQSALPSIQPSIQTPVYGQEVRRKSLQPGLKNASKAMIDGSASASKAAYNKASNMVENMDKDSMKKVGKKVAAVAGALGGQALRQYVRQETGLAIPRIRPNQKPNRLNQQAQVANAQVQEIQKLNTLKQQLEMKQKILQLQNQVQLQQQQQQLQQAQNQTAMGAAAVSIAVANMPGQAQPGAPQMASIPSNQGMATSGMLHHPIPVVGGTNNIPPAIAGVSTPAPYSIAAANTLVQAQPDAPQMASMPLNQGMAASGVLHQPTPVVGGTNNIPPAIAGVSTPDPYNPNLNSMAPTPSSEPNTLGVPGNNLPPSQPNMASSVHSFDSNEMAPIPASEMQWATAHGLSPHNMAPIPPSEAHAASVHSFDSEMAPIPASELNTLHDNSMAPIPPSEAGMAPISQSELNSLHDNSMAPVPPSEAGMAPIPPSEQPGAGHSNPHDASHPGPDHANPEHHTESEHEYQTNPTAHSEQHPHSPEHHSNYHQPTVEPEPEIETAQSNTHATSESHPTGHHGPDASHVGESHHPPGHQHNPQANHGHPHDPHAYPNHQGHQSPHQSQTTPANSHPFSSPSTPAPSQGGHQQFTPQSGGSPHVGSPSNLHPFPNHQPYTPTSSSPAPGQPHHAHSPSPQPHAYGPNTQPPPNQNSPMPIRPSNPGGGQADEYYQNHPLNHGGAGIPPMNNVSHQQQQNVPYNQSNPQSPPPSLPPQNPITAITGKPPQPHPQSSITAMSSASTPQPVYAQPHNPIAGIPPGASPAPAAGQAPQQININVQASGAGGAASEDVAASNAAQIQQQASMNMQNQQIQALQQRIEMMNLQQQQSNQQLSQQLQSIGNQQNGGNSQLIEQLELQLLTNQLGGQQQGSNPLLQEGLNIIDNLTWNNQNNNMNNILQQQQQLEMNFLNQINQMNQMQVQNELNAETLQLEQLNAQLASLNSISGINDTSFASTNLDVVDVNNYNVNIDVDQSINMQSNTDLGFGMSSTDVVGFDMSSTDVVGFDITSTTDVGFGMDDGSAFVSETTFDSVDIEY</sequence>
<feature type="compositionally biased region" description="Low complexity" evidence="2">
    <location>
        <begin position="1280"/>
        <end position="1296"/>
    </location>
</feature>
<feature type="compositionally biased region" description="Pro residues" evidence="2">
    <location>
        <begin position="1173"/>
        <end position="1187"/>
    </location>
</feature>
<keyword evidence="1" id="KW-0175">Coiled coil</keyword>
<dbReference type="Proteomes" id="UP000053095">
    <property type="component" value="Unassembled WGS sequence"/>
</dbReference>
<reference evidence="4" key="1">
    <citation type="journal article" date="2015" name="Genome Announc.">
        <title>Draft genome sequence of Talaromyces cellulolyticus strain Y-94, a source of lignocellulosic biomass-degrading enzymes.</title>
        <authorList>
            <person name="Fujii T."/>
            <person name="Koike H."/>
            <person name="Sawayama S."/>
            <person name="Yano S."/>
            <person name="Inoue H."/>
        </authorList>
    </citation>
    <scope>NUCLEOTIDE SEQUENCE [LARGE SCALE GENOMIC DNA]</scope>
    <source>
        <strain evidence="4">Y-94</strain>
    </source>
</reference>
<feature type="compositionally biased region" description="Polar residues" evidence="2">
    <location>
        <begin position="823"/>
        <end position="837"/>
    </location>
</feature>
<feature type="compositionally biased region" description="Polar residues" evidence="2">
    <location>
        <begin position="1085"/>
        <end position="1125"/>
    </location>
</feature>
<feature type="region of interest" description="Disordered" evidence="2">
    <location>
        <begin position="943"/>
        <end position="1296"/>
    </location>
</feature>
<feature type="region of interest" description="Disordered" evidence="2">
    <location>
        <begin position="822"/>
        <end position="860"/>
    </location>
</feature>
<evidence type="ECO:0000256" key="1">
    <source>
        <dbReference type="SAM" id="Coils"/>
    </source>
</evidence>
<feature type="compositionally biased region" description="Basic and acidic residues" evidence="2">
    <location>
        <begin position="973"/>
        <end position="997"/>
    </location>
</feature>
<dbReference type="EMBL" id="DF933818">
    <property type="protein sequence ID" value="GAM37094.1"/>
    <property type="molecule type" value="Genomic_DNA"/>
</dbReference>